<accession>A0A286EAM5</accession>
<evidence type="ECO:0000313" key="2">
    <source>
        <dbReference type="EMBL" id="SOD67948.1"/>
    </source>
</evidence>
<keyword evidence="3" id="KW-1185">Reference proteome</keyword>
<dbReference type="Proteomes" id="UP000219669">
    <property type="component" value="Unassembled WGS sequence"/>
</dbReference>
<organism evidence="2 3">
    <name type="scientific">Alysiella filiformis DSM 16848</name>
    <dbReference type="NCBI Taxonomy" id="1120981"/>
    <lineage>
        <taxon>Bacteria</taxon>
        <taxon>Pseudomonadati</taxon>
        <taxon>Pseudomonadota</taxon>
        <taxon>Betaproteobacteria</taxon>
        <taxon>Neisseriales</taxon>
        <taxon>Neisseriaceae</taxon>
        <taxon>Alysiella</taxon>
    </lineage>
</organism>
<name>A0A286EAM5_9NEIS</name>
<proteinExistence type="predicted"/>
<evidence type="ECO:0000313" key="3">
    <source>
        <dbReference type="Proteomes" id="UP000219669"/>
    </source>
</evidence>
<feature type="signal peptide" evidence="1">
    <location>
        <begin position="1"/>
        <end position="26"/>
    </location>
</feature>
<reference evidence="2 3" key="1">
    <citation type="submission" date="2017-09" db="EMBL/GenBank/DDBJ databases">
        <authorList>
            <person name="Ehlers B."/>
            <person name="Leendertz F.H."/>
        </authorList>
    </citation>
    <scope>NUCLEOTIDE SEQUENCE [LARGE SCALE GENOMIC DNA]</scope>
    <source>
        <strain evidence="2 3">DSM 16848</strain>
    </source>
</reference>
<evidence type="ECO:0000256" key="1">
    <source>
        <dbReference type="SAM" id="SignalP"/>
    </source>
</evidence>
<evidence type="ECO:0008006" key="4">
    <source>
        <dbReference type="Google" id="ProtNLM"/>
    </source>
</evidence>
<dbReference type="RefSeq" id="WP_097114122.1">
    <property type="nucleotide sequence ID" value="NZ_CP083931.1"/>
</dbReference>
<dbReference type="OrthoDB" id="2863790at2"/>
<protein>
    <recommendedName>
        <fullName evidence="4">DUF2690 domain-containing protein</fullName>
    </recommendedName>
</protein>
<sequence length="153" mass="17073">MKMKFFHLCGMSIALSGLLLSNTALANPEPHCPAKAISKTFFRNNQGKTVGEVQLYWSEKCGKNWAKVISYDAKNYPVGAAWLENAKNDGERVKFHTLKEDTGSSNGTYYANEMYSQSIYGRNLTVRAAGTLVPQGRDTYAYNGHMVQKTQAY</sequence>
<dbReference type="EMBL" id="OCNF01000007">
    <property type="protein sequence ID" value="SOD67948.1"/>
    <property type="molecule type" value="Genomic_DNA"/>
</dbReference>
<gene>
    <name evidence="2" type="ORF">SAMN02746062_01063</name>
</gene>
<dbReference type="AlphaFoldDB" id="A0A286EAM5"/>
<keyword evidence="1" id="KW-0732">Signal</keyword>
<feature type="chain" id="PRO_5012990406" description="DUF2690 domain-containing protein" evidence="1">
    <location>
        <begin position="27"/>
        <end position="153"/>
    </location>
</feature>